<organism evidence="1 2">
    <name type="scientific">Panagrolaimus sp. ES5</name>
    <dbReference type="NCBI Taxonomy" id="591445"/>
    <lineage>
        <taxon>Eukaryota</taxon>
        <taxon>Metazoa</taxon>
        <taxon>Ecdysozoa</taxon>
        <taxon>Nematoda</taxon>
        <taxon>Chromadorea</taxon>
        <taxon>Rhabditida</taxon>
        <taxon>Tylenchina</taxon>
        <taxon>Panagrolaimomorpha</taxon>
        <taxon>Panagrolaimoidea</taxon>
        <taxon>Panagrolaimidae</taxon>
        <taxon>Panagrolaimus</taxon>
    </lineage>
</organism>
<evidence type="ECO:0000313" key="2">
    <source>
        <dbReference type="WBParaSite" id="ES5_v2.g11915.t1"/>
    </source>
</evidence>
<protein>
    <submittedName>
        <fullName evidence="2">F-box domain-containing protein</fullName>
    </submittedName>
</protein>
<accession>A0AC34F4Z5</accession>
<dbReference type="WBParaSite" id="ES5_v2.g11915.t1">
    <property type="protein sequence ID" value="ES5_v2.g11915.t1"/>
    <property type="gene ID" value="ES5_v2.g11915"/>
</dbReference>
<evidence type="ECO:0000313" key="1">
    <source>
        <dbReference type="Proteomes" id="UP000887579"/>
    </source>
</evidence>
<dbReference type="Proteomes" id="UP000887579">
    <property type="component" value="Unplaced"/>
</dbReference>
<name>A0AC34F4Z5_9BILA</name>
<reference evidence="2" key="1">
    <citation type="submission" date="2022-11" db="UniProtKB">
        <authorList>
            <consortium name="WormBaseParasite"/>
        </authorList>
    </citation>
    <scope>IDENTIFICATION</scope>
</reference>
<proteinExistence type="predicted"/>
<sequence>MAWEGADELKAEEIVLRSTLAQRPSRLPPPLPSSPPPPVVTLLKPKNTLPQKTSATSISTSEDSSSDEGRPSTSSENECTSDDSDICESLKLLKFQRTSPERENIAVPEKQCQINQMPYHVLRRIFSRLEIHERARASTVCRKWYNLLTDGKSPLENVVVLNIFQKSIWEASVNKNAGSTVQCLKVPDLEALVGVLLHVSEPSSIKIWYNAPQFAKMVLEKIVEVGVKAKCVDIFPYSKDVGIEVFYEQLPNLTAITMRPHGTDYFWQGLDLYSFPKFENLDTLVLDSFNLRGDLELPENIATFEFQNRRDGSFIEILPKLSKLKKLEYLHVGHANFENTWPELVNAIHSDKCPNLTYLYLRFCRFGKDSIFDSNFMFFPGKDDTLKKLKFLKLDLCYGYMPKIVRNFLSMTSSNLSMASINMISDESFELFEQIYGDISDSLKARNVSLQLGLLQKAERRINLESQEIEIPPTYCPPSNNFLMVLVKLESSFCDNFLLLQSLFTHSIYPFLFELKFIQCPAVSNEILKAISIGCPRLKRLSILSCVNADSPGMLGFVENFNLRKSDVLEIIWKRDINRHSRPAAFYLELTRSENRKMLSENGLNHKFIVKSPSDQNSGEAIVIKSEENPKKKLIIQDFDQHDTQRILGAVVPFEDDEIIAAAAAAAAEEKAKEAADNLEIPFDSSVPFVPSVLAMPDEPPPSYAPPPIPSESPINRRYVEVEVTTSQPTTPTSTISSVDEDWVPLNAPNKLSDDEEVY</sequence>